<dbReference type="AlphaFoldDB" id="A0A5J5BJV4"/>
<proteinExistence type="predicted"/>
<accession>A0A5J5BJV4</accession>
<name>A0A5J5BJV4_9ASTE</name>
<sequence length="74" mass="8412">MDLLGCALASLYCGRPKWIMRESKKQRSLTKGVPEDLTADHPLQTNNQSQRFSAYKSFHSSKVFIGINSNHESR</sequence>
<gene>
    <name evidence="2" type="ORF">F0562_023692</name>
</gene>
<protein>
    <submittedName>
        <fullName evidence="2">Uncharacterized protein</fullName>
    </submittedName>
</protein>
<evidence type="ECO:0000313" key="3">
    <source>
        <dbReference type="Proteomes" id="UP000325577"/>
    </source>
</evidence>
<dbReference type="Proteomes" id="UP000325577">
    <property type="component" value="Linkage Group LG12"/>
</dbReference>
<feature type="region of interest" description="Disordered" evidence="1">
    <location>
        <begin position="24"/>
        <end position="46"/>
    </location>
</feature>
<keyword evidence="3" id="KW-1185">Reference proteome</keyword>
<evidence type="ECO:0000256" key="1">
    <source>
        <dbReference type="SAM" id="MobiDB-lite"/>
    </source>
</evidence>
<reference evidence="2 3" key="1">
    <citation type="submission" date="2019-09" db="EMBL/GenBank/DDBJ databases">
        <title>A chromosome-level genome assembly of the Chinese tupelo Nyssa sinensis.</title>
        <authorList>
            <person name="Yang X."/>
            <person name="Kang M."/>
            <person name="Yang Y."/>
            <person name="Xiong H."/>
            <person name="Wang M."/>
            <person name="Zhang Z."/>
            <person name="Wang Z."/>
            <person name="Wu H."/>
            <person name="Ma T."/>
            <person name="Liu J."/>
            <person name="Xi Z."/>
        </authorList>
    </citation>
    <scope>NUCLEOTIDE SEQUENCE [LARGE SCALE GENOMIC DNA]</scope>
    <source>
        <strain evidence="2">J267</strain>
        <tissue evidence="2">Leaf</tissue>
    </source>
</reference>
<evidence type="ECO:0000313" key="2">
    <source>
        <dbReference type="EMBL" id="KAA8542540.1"/>
    </source>
</evidence>
<dbReference type="EMBL" id="CM018035">
    <property type="protein sequence ID" value="KAA8542540.1"/>
    <property type="molecule type" value="Genomic_DNA"/>
</dbReference>
<organism evidence="2 3">
    <name type="scientific">Nyssa sinensis</name>
    <dbReference type="NCBI Taxonomy" id="561372"/>
    <lineage>
        <taxon>Eukaryota</taxon>
        <taxon>Viridiplantae</taxon>
        <taxon>Streptophyta</taxon>
        <taxon>Embryophyta</taxon>
        <taxon>Tracheophyta</taxon>
        <taxon>Spermatophyta</taxon>
        <taxon>Magnoliopsida</taxon>
        <taxon>eudicotyledons</taxon>
        <taxon>Gunneridae</taxon>
        <taxon>Pentapetalae</taxon>
        <taxon>asterids</taxon>
        <taxon>Cornales</taxon>
        <taxon>Nyssaceae</taxon>
        <taxon>Nyssa</taxon>
    </lineage>
</organism>